<reference evidence="2" key="1">
    <citation type="journal article" date="2022" name="Front. Microbiol.">
        <title>Mirubactin C rescues the lethal effect of cell wall biosynthesis mutations in Bacillus subtilis.</title>
        <authorList>
            <person name="Kepplinger B."/>
            <person name="Wen X."/>
            <person name="Tyler A.R."/>
            <person name="Kim B.Y."/>
            <person name="Brown J."/>
            <person name="Banks P."/>
            <person name="Dashti Y."/>
            <person name="Mackenzie E.S."/>
            <person name="Wills C."/>
            <person name="Kawai Y."/>
            <person name="Waldron K.J."/>
            <person name="Allenby N.E.E."/>
            <person name="Wu L.J."/>
            <person name="Hall M.J."/>
            <person name="Errington J."/>
        </authorList>
    </citation>
    <scope>NUCLEOTIDE SEQUENCE</scope>
    <source>
        <strain evidence="2">MDA8-470</strain>
    </source>
</reference>
<accession>A0ABY6Q2T3</accession>
<evidence type="ECO:0000256" key="1">
    <source>
        <dbReference type="SAM" id="MobiDB-lite"/>
    </source>
</evidence>
<name>A0ABY6Q2T3_9ACTN</name>
<proteinExistence type="predicted"/>
<feature type="compositionally biased region" description="Basic residues" evidence="1">
    <location>
        <begin position="41"/>
        <end position="53"/>
    </location>
</feature>
<dbReference type="EMBL" id="CP098740">
    <property type="protein sequence ID" value="UZK58448.1"/>
    <property type="molecule type" value="Genomic_DNA"/>
</dbReference>
<keyword evidence="3" id="KW-1185">Reference proteome</keyword>
<dbReference type="Proteomes" id="UP001164963">
    <property type="component" value="Chromosome"/>
</dbReference>
<feature type="compositionally biased region" description="Basic residues" evidence="1">
    <location>
        <begin position="1"/>
        <end position="11"/>
    </location>
</feature>
<evidence type="ECO:0000313" key="3">
    <source>
        <dbReference type="Proteomes" id="UP001164963"/>
    </source>
</evidence>
<evidence type="ECO:0000313" key="2">
    <source>
        <dbReference type="EMBL" id="UZK58448.1"/>
    </source>
</evidence>
<sequence length="53" mass="5999">MHQGRPRHGDRRRGPCRADRGLHGHRRTSAARPPRPGSRPRLLRAHRAGPRGP</sequence>
<gene>
    <name evidence="2" type="ORF">NEH16_10025</name>
</gene>
<feature type="region of interest" description="Disordered" evidence="1">
    <location>
        <begin position="1"/>
        <end position="53"/>
    </location>
</feature>
<feature type="compositionally biased region" description="Basic and acidic residues" evidence="1">
    <location>
        <begin position="12"/>
        <end position="22"/>
    </location>
</feature>
<protein>
    <submittedName>
        <fullName evidence="2">Uncharacterized protein</fullName>
    </submittedName>
</protein>
<organism evidence="2 3">
    <name type="scientific">Streptomyces drozdowiczii</name>
    <dbReference type="NCBI Taxonomy" id="202862"/>
    <lineage>
        <taxon>Bacteria</taxon>
        <taxon>Bacillati</taxon>
        <taxon>Actinomycetota</taxon>
        <taxon>Actinomycetes</taxon>
        <taxon>Kitasatosporales</taxon>
        <taxon>Streptomycetaceae</taxon>
        <taxon>Streptomyces</taxon>
    </lineage>
</organism>